<name>A5KNG6_9FIRM</name>
<protein>
    <submittedName>
        <fullName evidence="2">Uncharacterized protein</fullName>
    </submittedName>
</protein>
<proteinExistence type="predicted"/>
<evidence type="ECO:0000256" key="1">
    <source>
        <dbReference type="SAM" id="MobiDB-lite"/>
    </source>
</evidence>
<reference evidence="2 3" key="2">
    <citation type="submission" date="2007-04" db="EMBL/GenBank/DDBJ databases">
        <title>Draft genome sequence of Ruminococcus torques (ATCC 27756).</title>
        <authorList>
            <person name="Sudarsanam P."/>
            <person name="Ley R."/>
            <person name="Guruge J."/>
            <person name="Turnbaugh P.J."/>
            <person name="Mahowald M."/>
            <person name="Liep D."/>
            <person name="Gordon J."/>
        </authorList>
    </citation>
    <scope>NUCLEOTIDE SEQUENCE [LARGE SCALE GENOMIC DNA]</scope>
    <source>
        <strain evidence="2 3">ATCC 27756</strain>
    </source>
</reference>
<comment type="caution">
    <text evidence="2">The sequence shown here is derived from an EMBL/GenBank/DDBJ whole genome shotgun (WGS) entry which is preliminary data.</text>
</comment>
<dbReference type="EMBL" id="AAVP02000008">
    <property type="protein sequence ID" value="EDK24114.1"/>
    <property type="molecule type" value="Genomic_DNA"/>
</dbReference>
<dbReference type="HOGENOM" id="CLU_3103488_0_0_9"/>
<dbReference type="AlphaFoldDB" id="A5KNG6"/>
<accession>A5KNG6</accession>
<feature type="region of interest" description="Disordered" evidence="1">
    <location>
        <begin position="1"/>
        <end position="40"/>
    </location>
</feature>
<evidence type="ECO:0000313" key="2">
    <source>
        <dbReference type="EMBL" id="EDK24114.1"/>
    </source>
</evidence>
<feature type="compositionally biased region" description="Basic and acidic residues" evidence="1">
    <location>
        <begin position="10"/>
        <end position="19"/>
    </location>
</feature>
<evidence type="ECO:0000313" key="3">
    <source>
        <dbReference type="Proteomes" id="UP000003577"/>
    </source>
</evidence>
<reference evidence="2 3" key="1">
    <citation type="submission" date="2007-03" db="EMBL/GenBank/DDBJ databases">
        <authorList>
            <person name="Fulton L."/>
            <person name="Clifton S."/>
            <person name="Fulton B."/>
            <person name="Xu J."/>
            <person name="Minx P."/>
            <person name="Pepin K.H."/>
            <person name="Johnson M."/>
            <person name="Thiruvilangam P."/>
            <person name="Bhonagiri V."/>
            <person name="Nash W.E."/>
            <person name="Mardis E.R."/>
            <person name="Wilson R.K."/>
        </authorList>
    </citation>
    <scope>NUCLEOTIDE SEQUENCE [LARGE SCALE GENOMIC DNA]</scope>
    <source>
        <strain evidence="2 3">ATCC 27756</strain>
    </source>
</reference>
<organism evidence="2 3">
    <name type="scientific">[Ruminococcus] torques ATCC 27756</name>
    <dbReference type="NCBI Taxonomy" id="411460"/>
    <lineage>
        <taxon>Bacteria</taxon>
        <taxon>Bacillati</taxon>
        <taxon>Bacillota</taxon>
        <taxon>Clostridia</taxon>
        <taxon>Lachnospirales</taxon>
        <taxon>Lachnospiraceae</taxon>
        <taxon>Mediterraneibacter</taxon>
    </lineage>
</organism>
<dbReference type="Proteomes" id="UP000003577">
    <property type="component" value="Unassembled WGS sequence"/>
</dbReference>
<gene>
    <name evidence="2" type="ORF">RUMTOR_01790</name>
</gene>
<dbReference type="PaxDb" id="411460-RUMTOR_01790"/>
<sequence>MFSGQFGVSQREDDSEHFRKNPSIDSRRRHSGKEDCGAQKRMLCVMESMGK</sequence>